<protein>
    <submittedName>
        <fullName evidence="1">Uncharacterized protein</fullName>
    </submittedName>
</protein>
<name>A0AAW2H1P9_9HYME</name>
<dbReference type="EMBL" id="JADYXP020000001">
    <property type="protein sequence ID" value="KAL0133472.1"/>
    <property type="molecule type" value="Genomic_DNA"/>
</dbReference>
<accession>A0AAW2H1P9</accession>
<reference evidence="1 2" key="1">
    <citation type="submission" date="2023-03" db="EMBL/GenBank/DDBJ databases">
        <title>High recombination rates correlate with genetic variation in Cardiocondyla obscurior ants.</title>
        <authorList>
            <person name="Errbii M."/>
        </authorList>
    </citation>
    <scope>NUCLEOTIDE SEQUENCE [LARGE SCALE GENOMIC DNA]</scope>
    <source>
        <strain evidence="1">Alpha-2009</strain>
        <tissue evidence="1">Whole body</tissue>
    </source>
</reference>
<gene>
    <name evidence="1" type="ORF">PUN28_000900</name>
</gene>
<dbReference type="Proteomes" id="UP001430953">
    <property type="component" value="Unassembled WGS sequence"/>
</dbReference>
<dbReference type="AlphaFoldDB" id="A0AAW2H1P9"/>
<evidence type="ECO:0000313" key="2">
    <source>
        <dbReference type="Proteomes" id="UP001430953"/>
    </source>
</evidence>
<evidence type="ECO:0000313" key="1">
    <source>
        <dbReference type="EMBL" id="KAL0133472.1"/>
    </source>
</evidence>
<keyword evidence="2" id="KW-1185">Reference proteome</keyword>
<organism evidence="1 2">
    <name type="scientific">Cardiocondyla obscurior</name>
    <dbReference type="NCBI Taxonomy" id="286306"/>
    <lineage>
        <taxon>Eukaryota</taxon>
        <taxon>Metazoa</taxon>
        <taxon>Ecdysozoa</taxon>
        <taxon>Arthropoda</taxon>
        <taxon>Hexapoda</taxon>
        <taxon>Insecta</taxon>
        <taxon>Pterygota</taxon>
        <taxon>Neoptera</taxon>
        <taxon>Endopterygota</taxon>
        <taxon>Hymenoptera</taxon>
        <taxon>Apocrita</taxon>
        <taxon>Aculeata</taxon>
        <taxon>Formicoidea</taxon>
        <taxon>Formicidae</taxon>
        <taxon>Myrmicinae</taxon>
        <taxon>Cardiocondyla</taxon>
    </lineage>
</organism>
<sequence length="84" mass="9504">MPPVNVVKFTFTGGDTWTASSSISFSFSYVTIRAFRSCSFGYQTSACWSSDRFPAVSNNNHNYFNTFRFSGICIIHRINVIINL</sequence>
<proteinExistence type="predicted"/>
<comment type="caution">
    <text evidence="1">The sequence shown here is derived from an EMBL/GenBank/DDBJ whole genome shotgun (WGS) entry which is preliminary data.</text>
</comment>